<keyword evidence="3" id="KW-0677">Repeat</keyword>
<evidence type="ECO:0000256" key="3">
    <source>
        <dbReference type="ARBA" id="ARBA00022737"/>
    </source>
</evidence>
<feature type="region of interest" description="Disordered" evidence="7">
    <location>
        <begin position="706"/>
        <end position="742"/>
    </location>
</feature>
<keyword evidence="4" id="KW-0130">Cell adhesion</keyword>
<name>A0A5K3ESX5_MESCO</name>
<evidence type="ECO:0000256" key="2">
    <source>
        <dbReference type="ARBA" id="ARBA00005462"/>
    </source>
</evidence>
<dbReference type="GO" id="GO:0005634">
    <property type="term" value="C:nucleus"/>
    <property type="evidence" value="ECO:0007669"/>
    <property type="project" value="TreeGrafter"/>
</dbReference>
<dbReference type="WBParaSite" id="MCU_002805-RA">
    <property type="protein sequence ID" value="MCU_002805-RA"/>
    <property type="gene ID" value="MCU_002805"/>
</dbReference>
<evidence type="ECO:0000313" key="8">
    <source>
        <dbReference type="WBParaSite" id="MCU_002805-RA"/>
    </source>
</evidence>
<evidence type="ECO:0000256" key="1">
    <source>
        <dbReference type="ARBA" id="ARBA00004282"/>
    </source>
</evidence>
<protein>
    <submittedName>
        <fullName evidence="8">Armadillo repeat-containing protein 5</fullName>
    </submittedName>
</protein>
<dbReference type="GO" id="GO:0005912">
    <property type="term" value="C:adherens junction"/>
    <property type="evidence" value="ECO:0007669"/>
    <property type="project" value="TreeGrafter"/>
</dbReference>
<dbReference type="InterPro" id="IPR000225">
    <property type="entry name" value="Armadillo"/>
</dbReference>
<dbReference type="InterPro" id="IPR011989">
    <property type="entry name" value="ARM-like"/>
</dbReference>
<accession>A0A5K3ESX5</accession>
<comment type="similarity">
    <text evidence="2">Belongs to the beta-catenin family.</text>
</comment>
<dbReference type="AlphaFoldDB" id="A0A5K3ESX5"/>
<dbReference type="Pfam" id="PF00514">
    <property type="entry name" value="Arm"/>
    <property type="match status" value="2"/>
</dbReference>
<dbReference type="PROSITE" id="PS50176">
    <property type="entry name" value="ARM_REPEAT"/>
    <property type="match status" value="2"/>
</dbReference>
<dbReference type="GO" id="GO:0005737">
    <property type="term" value="C:cytoplasm"/>
    <property type="evidence" value="ECO:0007669"/>
    <property type="project" value="TreeGrafter"/>
</dbReference>
<sequence>MAWRAQSADFLNICPSNQFSIDNNLFEFWSDRYRRPQHQHQIGTHSTNSTVKSGKFSSLSRLTSESRIFQSSTDISTSTDIPHLVNRLKSPCLNVQATAAACLQHLVYKNNDAKEETWRAGGLICLMRLLESKDPVVVANATGVLRNLTSGSNIPLCKEFEKLGGIRAISGLLERLFQILTEDETGNRYMSRNDSDRLCASMENASAILCNISSLECMRSGNLLVSVVPSLVSAVLEPVAEAACCRLNSRNEDGAPPYSCALYRNCTAVIRNLSCSVDTDTRSLLRRCPGLLASLLTVMHVAGETGLADTKAVENCACAVRNLCFSLWATVEFAESGESVSNRSERVSNRTPKDMIPWETPTKVPETLLWHANAVACFLTLLRRASNPVCTEAAAGALRNLTSKANWRPAEIVRSEVRLQHGLPVLVDLLCVSNSAVVTTVAMALRNLCVERETLEVLGQQAIPVLVSCLSAVPETPRSRSLSSLRSLASSPRNRPQLTSHALAAILALCSTIILGHEKFASRFVELGGVQQCNYLLQTLRSEQVVTRQEYQNICGEAACRLLEALWKMKPLRQLYSKVGLTGADFLQKNTNRPKKMISAESRPSRVPLTLAQLHADFKNRRRMKRDQAHPHQNNERHQDIRRLPSAASSMCQLNRFSDNTIRLERGQSADRWRRLDAPLDPECSTKNFHNWFRAGDLHALRDNQEETMVNKPPTLPPRGRAQTRGTIPHLNTSSSRSLNRT</sequence>
<feature type="repeat" description="ARM" evidence="6">
    <location>
        <begin position="421"/>
        <end position="458"/>
    </location>
</feature>
<feature type="compositionally biased region" description="Polar residues" evidence="7">
    <location>
        <begin position="724"/>
        <end position="742"/>
    </location>
</feature>
<keyword evidence="5" id="KW-0965">Cell junction</keyword>
<dbReference type="SMART" id="SM00185">
    <property type="entry name" value="ARM"/>
    <property type="match status" value="5"/>
</dbReference>
<dbReference type="PANTHER" id="PTHR10372:SF27">
    <property type="entry name" value="ADHERENS JUNCTION PROTEIN P120"/>
    <property type="match status" value="1"/>
</dbReference>
<evidence type="ECO:0000256" key="7">
    <source>
        <dbReference type="SAM" id="MobiDB-lite"/>
    </source>
</evidence>
<dbReference type="SUPFAM" id="SSF48371">
    <property type="entry name" value="ARM repeat"/>
    <property type="match status" value="1"/>
</dbReference>
<evidence type="ECO:0000256" key="6">
    <source>
        <dbReference type="PROSITE-ProRule" id="PRU00259"/>
    </source>
</evidence>
<proteinExistence type="inferred from homology"/>
<dbReference type="InterPro" id="IPR016024">
    <property type="entry name" value="ARM-type_fold"/>
</dbReference>
<dbReference type="Gene3D" id="1.25.10.10">
    <property type="entry name" value="Leucine-rich Repeat Variant"/>
    <property type="match status" value="1"/>
</dbReference>
<organism evidence="8">
    <name type="scientific">Mesocestoides corti</name>
    <name type="common">Flatworm</name>
    <dbReference type="NCBI Taxonomy" id="53468"/>
    <lineage>
        <taxon>Eukaryota</taxon>
        <taxon>Metazoa</taxon>
        <taxon>Spiralia</taxon>
        <taxon>Lophotrochozoa</taxon>
        <taxon>Platyhelminthes</taxon>
        <taxon>Cestoda</taxon>
        <taxon>Eucestoda</taxon>
        <taxon>Cyclophyllidea</taxon>
        <taxon>Mesocestoididae</taxon>
        <taxon>Mesocestoides</taxon>
    </lineage>
</organism>
<dbReference type="GO" id="GO:0005886">
    <property type="term" value="C:plasma membrane"/>
    <property type="evidence" value="ECO:0007669"/>
    <property type="project" value="TreeGrafter"/>
</dbReference>
<feature type="repeat" description="ARM" evidence="6">
    <location>
        <begin position="121"/>
        <end position="149"/>
    </location>
</feature>
<reference evidence="8" key="1">
    <citation type="submission" date="2019-11" db="UniProtKB">
        <authorList>
            <consortium name="WormBaseParasite"/>
        </authorList>
    </citation>
    <scope>IDENTIFICATION</scope>
</reference>
<evidence type="ECO:0000256" key="4">
    <source>
        <dbReference type="ARBA" id="ARBA00022889"/>
    </source>
</evidence>
<dbReference type="GO" id="GO:0098609">
    <property type="term" value="P:cell-cell adhesion"/>
    <property type="evidence" value="ECO:0007669"/>
    <property type="project" value="InterPro"/>
</dbReference>
<dbReference type="InterPro" id="IPR028435">
    <property type="entry name" value="Plakophilin/d_Catenin"/>
</dbReference>
<comment type="subcellular location">
    <subcellularLocation>
        <location evidence="1">Cell junction</location>
    </subcellularLocation>
</comment>
<evidence type="ECO:0000256" key="5">
    <source>
        <dbReference type="ARBA" id="ARBA00022949"/>
    </source>
</evidence>
<dbReference type="PANTHER" id="PTHR10372">
    <property type="entry name" value="PLAKOPHILLIN-RELATED"/>
    <property type="match status" value="1"/>
</dbReference>